<dbReference type="GeneID" id="118272843"/>
<protein>
    <submittedName>
        <fullName evidence="4">Collagen alpha-3(IV) chain-like isoform X1</fullName>
    </submittedName>
</protein>
<evidence type="ECO:0000313" key="3">
    <source>
        <dbReference type="Proteomes" id="UP000829999"/>
    </source>
</evidence>
<proteinExistence type="predicted"/>
<feature type="region of interest" description="Disordered" evidence="1">
    <location>
        <begin position="104"/>
        <end position="193"/>
    </location>
</feature>
<feature type="chain" id="PRO_5040204635" evidence="2">
    <location>
        <begin position="30"/>
        <end position="302"/>
    </location>
</feature>
<evidence type="ECO:0000256" key="1">
    <source>
        <dbReference type="SAM" id="MobiDB-lite"/>
    </source>
</evidence>
<dbReference type="AlphaFoldDB" id="A0A9R0EMR1"/>
<keyword evidence="3" id="KW-1185">Reference proteome</keyword>
<dbReference type="RefSeq" id="XP_035445442.2">
    <property type="nucleotide sequence ID" value="XM_035589549.2"/>
</dbReference>
<dbReference type="Proteomes" id="UP000829999">
    <property type="component" value="Chromosome 4"/>
</dbReference>
<name>A0A9R0EMR1_SPOFR</name>
<accession>A0A9R0EMR1</accession>
<feature type="compositionally biased region" description="Pro residues" evidence="1">
    <location>
        <begin position="123"/>
        <end position="132"/>
    </location>
</feature>
<evidence type="ECO:0000313" key="4">
    <source>
        <dbReference type="RefSeq" id="XP_035445442.2"/>
    </source>
</evidence>
<sequence length="302" mass="33003">MDIGNNDKIGCQVLVVLALLASSLPPSAGYIDCRISCRRCHENTEHPSVLEVYCAMCEECKQRRRERYLIRMKGRTTARTTLIRMRDGVGRSAEALAKTLMLGPHAAAPPPEHIQDAGQAIPPERPAPPGRPGPLGSPSQYLQPGQPGHSGKPGHPGHPGQALLPMLMQRHPQPLPHLPQQGAVSRPAQRGYGDEMDRPMPKPSFPAGCPTPPVCPDSEEDEPEIFVNYHTDITTTTTSMAPTTPQCPAIRWCRKKKKPPQQSCMPCMPMCPCPVQPSTAGTTHQDYQYVYIGLPKGILRPS</sequence>
<dbReference type="OrthoDB" id="7435489at2759"/>
<gene>
    <name evidence="4" type="primary">LOC118272843</name>
</gene>
<evidence type="ECO:0000256" key="2">
    <source>
        <dbReference type="SAM" id="SignalP"/>
    </source>
</evidence>
<feature type="compositionally biased region" description="Low complexity" evidence="1">
    <location>
        <begin position="134"/>
        <end position="150"/>
    </location>
</feature>
<feature type="signal peptide" evidence="2">
    <location>
        <begin position="1"/>
        <end position="29"/>
    </location>
</feature>
<organism evidence="3 4">
    <name type="scientific">Spodoptera frugiperda</name>
    <name type="common">Fall armyworm</name>
    <dbReference type="NCBI Taxonomy" id="7108"/>
    <lineage>
        <taxon>Eukaryota</taxon>
        <taxon>Metazoa</taxon>
        <taxon>Ecdysozoa</taxon>
        <taxon>Arthropoda</taxon>
        <taxon>Hexapoda</taxon>
        <taxon>Insecta</taxon>
        <taxon>Pterygota</taxon>
        <taxon>Neoptera</taxon>
        <taxon>Endopterygota</taxon>
        <taxon>Lepidoptera</taxon>
        <taxon>Glossata</taxon>
        <taxon>Ditrysia</taxon>
        <taxon>Noctuoidea</taxon>
        <taxon>Noctuidae</taxon>
        <taxon>Amphipyrinae</taxon>
        <taxon>Spodoptera</taxon>
    </lineage>
</organism>
<reference evidence="4" key="1">
    <citation type="submission" date="2025-08" db="UniProtKB">
        <authorList>
            <consortium name="RefSeq"/>
        </authorList>
    </citation>
    <scope>IDENTIFICATION</scope>
    <source>
        <tissue evidence="4">Whole larval tissue</tissue>
    </source>
</reference>
<keyword evidence="2" id="KW-0732">Signal</keyword>